<feature type="transmembrane region" description="Helical" evidence="4">
    <location>
        <begin position="164"/>
        <end position="183"/>
    </location>
</feature>
<evidence type="ECO:0000256" key="3">
    <source>
        <dbReference type="ARBA" id="ARBA00023012"/>
    </source>
</evidence>
<accession>A0A2A3LEU9</accession>
<dbReference type="GO" id="GO:0016301">
    <property type="term" value="F:kinase activity"/>
    <property type="evidence" value="ECO:0007669"/>
    <property type="project" value="UniProtKB-KW"/>
</dbReference>
<dbReference type="InterPro" id="IPR045975">
    <property type="entry name" value="DUF5931"/>
</dbReference>
<sequence length="395" mass="42315">MPVVRLAPPYPEPVRSLGRSDATAPLWRAAQVFRLLSCLYALGFQIAVNSELRRPGLTWLLFAVLVCWSVACAIAYLRGFGRRPLWVIAEVVIVVALMWSNKIVTTSQWAADNQTWPTTLWATNPTISAALQFGPAGGMATGLTVMATNFAVKNYFSLNMSHNATLIIEIALGLAIGMAATTARRAHEELQEASRLSATVAERERLSRHVHDGVIQVLALVAKRGHEIGGAASDLADLAGEQERALRRLVSSADFTTPGDASTTDMRTLLTRRHDDRVSISLPATPVTLDRHVADELDAAVGNALDNVRSHAGPHARAFVLLEDLGDAVTISVRDDGVGIADGRLEEAAQQGHVGISKSIVGRLAALGGSAQLHTDVGDGTEWELTVPRRGDSHG</sequence>
<proteinExistence type="predicted"/>
<dbReference type="Pfam" id="PF19354">
    <property type="entry name" value="DUF5931"/>
    <property type="match status" value="1"/>
</dbReference>
<dbReference type="Pfam" id="PF02518">
    <property type="entry name" value="HATPase_c"/>
    <property type="match status" value="1"/>
</dbReference>
<evidence type="ECO:0000313" key="7">
    <source>
        <dbReference type="EMBL" id="PBJ41383.1"/>
    </source>
</evidence>
<dbReference type="InterPro" id="IPR003594">
    <property type="entry name" value="HATPase_dom"/>
</dbReference>
<keyword evidence="4" id="KW-0812">Transmembrane</keyword>
<comment type="caution">
    <text evidence="7">The sequence shown here is derived from an EMBL/GenBank/DDBJ whole genome shotgun (WGS) entry which is preliminary data.</text>
</comment>
<feature type="transmembrane region" description="Helical" evidence="4">
    <location>
        <begin position="56"/>
        <end position="77"/>
    </location>
</feature>
<dbReference type="InterPro" id="IPR050482">
    <property type="entry name" value="Sensor_HK_TwoCompSys"/>
</dbReference>
<keyword evidence="1" id="KW-0808">Transferase</keyword>
<dbReference type="SUPFAM" id="SSF55874">
    <property type="entry name" value="ATPase domain of HSP90 chaperone/DNA topoisomerase II/histidine kinase"/>
    <property type="match status" value="1"/>
</dbReference>
<keyword evidence="4" id="KW-1133">Transmembrane helix</keyword>
<dbReference type="EMBL" id="LBGZ01000003">
    <property type="protein sequence ID" value="PBJ41383.1"/>
    <property type="molecule type" value="Genomic_DNA"/>
</dbReference>
<keyword evidence="3" id="KW-0902">Two-component regulatory system</keyword>
<dbReference type="InterPro" id="IPR036890">
    <property type="entry name" value="HATPase_C_sf"/>
</dbReference>
<organism evidence="7 8">
    <name type="scientific">Mycobacterium avium subsp. hominissuis</name>
    <dbReference type="NCBI Taxonomy" id="439334"/>
    <lineage>
        <taxon>Bacteria</taxon>
        <taxon>Bacillati</taxon>
        <taxon>Actinomycetota</taxon>
        <taxon>Actinomycetes</taxon>
        <taxon>Mycobacteriales</taxon>
        <taxon>Mycobacteriaceae</taxon>
        <taxon>Mycobacterium</taxon>
        <taxon>Mycobacterium avium complex (MAC)</taxon>
    </lineage>
</organism>
<protein>
    <submittedName>
        <fullName evidence="7">Sensor histidine kinase</fullName>
    </submittedName>
</protein>
<evidence type="ECO:0000259" key="5">
    <source>
        <dbReference type="Pfam" id="PF02518"/>
    </source>
</evidence>
<dbReference type="GO" id="GO:0000160">
    <property type="term" value="P:phosphorelay signal transduction system"/>
    <property type="evidence" value="ECO:0007669"/>
    <property type="project" value="UniProtKB-KW"/>
</dbReference>
<dbReference type="PANTHER" id="PTHR24421">
    <property type="entry name" value="NITRATE/NITRITE SENSOR PROTEIN NARX-RELATED"/>
    <property type="match status" value="1"/>
</dbReference>
<evidence type="ECO:0000313" key="8">
    <source>
        <dbReference type="Proteomes" id="UP000218842"/>
    </source>
</evidence>
<evidence type="ECO:0000256" key="1">
    <source>
        <dbReference type="ARBA" id="ARBA00022679"/>
    </source>
</evidence>
<dbReference type="PANTHER" id="PTHR24421:SF61">
    <property type="entry name" value="OXYGEN SENSOR HISTIDINE KINASE NREB"/>
    <property type="match status" value="1"/>
</dbReference>
<evidence type="ECO:0000256" key="2">
    <source>
        <dbReference type="ARBA" id="ARBA00022777"/>
    </source>
</evidence>
<gene>
    <name evidence="7" type="ORF">XV03_00515</name>
</gene>
<feature type="transmembrane region" description="Helical" evidence="4">
    <location>
        <begin position="129"/>
        <end position="152"/>
    </location>
</feature>
<feature type="domain" description="Histidine kinase/HSP90-like ATPase" evidence="5">
    <location>
        <begin position="294"/>
        <end position="389"/>
    </location>
</feature>
<evidence type="ECO:0000259" key="6">
    <source>
        <dbReference type="Pfam" id="PF19354"/>
    </source>
</evidence>
<dbReference type="NCBIfam" id="NF047322">
    <property type="entry name" value="HK_morpho_MacS"/>
    <property type="match status" value="1"/>
</dbReference>
<feature type="transmembrane region" description="Helical" evidence="4">
    <location>
        <begin position="84"/>
        <end position="100"/>
    </location>
</feature>
<name>A0A2A3LEU9_MYCAV</name>
<keyword evidence="4" id="KW-0472">Membrane</keyword>
<reference evidence="7 8" key="1">
    <citation type="journal article" date="2017" name="Genome Biol. Evol.">
        <title>Population Structure and Local Adaptation of MAC Lung Disease Agent Mycobacterium avium subsp. hominissuis.</title>
        <authorList>
            <person name="Yano H."/>
            <person name="Iwamoto T."/>
            <person name="Nishiuchi Y."/>
            <person name="Nakajima C."/>
            <person name="Starkova D.A."/>
            <person name="Mokrousov I."/>
            <person name="Narvskaya O."/>
            <person name="Yoshida S."/>
            <person name="Arikawa K."/>
            <person name="Nakanishi N."/>
            <person name="Osaki K."/>
            <person name="Nakagawa I."/>
            <person name="Ato M."/>
            <person name="Suzuki Y."/>
            <person name="Maruyama F."/>
        </authorList>
    </citation>
    <scope>NUCLEOTIDE SEQUENCE [LARGE SCALE GENOMIC DNA]</scope>
    <source>
        <strain evidence="7 8">OCU466</strain>
    </source>
</reference>
<dbReference type="Gene3D" id="3.30.565.10">
    <property type="entry name" value="Histidine kinase-like ATPase, C-terminal domain"/>
    <property type="match status" value="1"/>
</dbReference>
<keyword evidence="2 7" id="KW-0418">Kinase</keyword>
<feature type="domain" description="DUF5931" evidence="6">
    <location>
        <begin position="23"/>
        <end position="187"/>
    </location>
</feature>
<evidence type="ECO:0000256" key="4">
    <source>
        <dbReference type="SAM" id="Phobius"/>
    </source>
</evidence>
<dbReference type="RefSeq" id="WP_084024877.1">
    <property type="nucleotide sequence ID" value="NZ_BDNJ01000029.1"/>
</dbReference>
<dbReference type="AlphaFoldDB" id="A0A2A3LEU9"/>
<dbReference type="Proteomes" id="UP000218842">
    <property type="component" value="Unassembled WGS sequence"/>
</dbReference>